<evidence type="ECO:0000256" key="1">
    <source>
        <dbReference type="SAM" id="Coils"/>
    </source>
</evidence>
<feature type="coiled-coil region" evidence="1">
    <location>
        <begin position="38"/>
        <end position="114"/>
    </location>
</feature>
<organism evidence="2 3">
    <name type="scientific">Rhodovulum steppense</name>
    <dbReference type="NCBI Taxonomy" id="540251"/>
    <lineage>
        <taxon>Bacteria</taxon>
        <taxon>Pseudomonadati</taxon>
        <taxon>Pseudomonadota</taxon>
        <taxon>Alphaproteobacteria</taxon>
        <taxon>Rhodobacterales</taxon>
        <taxon>Paracoccaceae</taxon>
        <taxon>Rhodovulum</taxon>
    </lineage>
</organism>
<comment type="caution">
    <text evidence="2">The sequence shown here is derived from an EMBL/GenBank/DDBJ whole genome shotgun (WGS) entry which is preliminary data.</text>
</comment>
<dbReference type="EMBL" id="SLVM01000004">
    <property type="protein sequence ID" value="TCM86496.1"/>
    <property type="molecule type" value="Genomic_DNA"/>
</dbReference>
<accession>A0A4R1YZK5</accession>
<proteinExistence type="predicted"/>
<protein>
    <submittedName>
        <fullName evidence="2">Uncharacterized protein</fullName>
    </submittedName>
</protein>
<evidence type="ECO:0000313" key="2">
    <source>
        <dbReference type="EMBL" id="TCM86496.1"/>
    </source>
</evidence>
<gene>
    <name evidence="2" type="ORF">EV216_10445</name>
</gene>
<dbReference type="Proteomes" id="UP000295277">
    <property type="component" value="Unassembled WGS sequence"/>
</dbReference>
<reference evidence="2 3" key="1">
    <citation type="submission" date="2019-03" db="EMBL/GenBank/DDBJ databases">
        <title>Genomic Encyclopedia of Type Strains, Phase IV (KMG-IV): sequencing the most valuable type-strain genomes for metagenomic binning, comparative biology and taxonomic classification.</title>
        <authorList>
            <person name="Goeker M."/>
        </authorList>
    </citation>
    <scope>NUCLEOTIDE SEQUENCE [LARGE SCALE GENOMIC DNA]</scope>
    <source>
        <strain evidence="2 3">DSM 21153</strain>
    </source>
</reference>
<dbReference type="AlphaFoldDB" id="A0A4R1YZK5"/>
<keyword evidence="3" id="KW-1185">Reference proteome</keyword>
<name>A0A4R1YZK5_9RHOB</name>
<keyword evidence="1" id="KW-0175">Coiled coil</keyword>
<evidence type="ECO:0000313" key="3">
    <source>
        <dbReference type="Proteomes" id="UP000295277"/>
    </source>
</evidence>
<dbReference type="OrthoDB" id="7871100at2"/>
<dbReference type="RefSeq" id="WP_132693704.1">
    <property type="nucleotide sequence ID" value="NZ_SLVM01000004.1"/>
</dbReference>
<sequence length="162" mass="17598">MSDITEFERRITAALERIGLGLGGLERVDPDRPDPAEVEALREALESERSANAQLNERVKAIRERQETQVARLDRRAHEMTERAESLEAEVERLRAVNARLRETSAALRAANAEGLGDPAAIDAAMAAELASLEVLRAGDRAELEAIIADLRPLAEGGASHA</sequence>